<dbReference type="Gramene" id="ONK55530">
    <property type="protein sequence ID" value="ONK55530"/>
    <property type="gene ID" value="A4U43_UnF2030"/>
</dbReference>
<sequence length="146" mass="16137">MVLVSPPDTPVSRCNHFGNSESQDPLMLHIFRGNVPLFYAKTSEVLVEFTGHGSEAILKYLIIDAKISIHEEDQSGKPHFLFGDCNPDSGPEPETITTMISTPSVVVLPSALIVNLMMLESYRDASTSKLPKEDELRIESKPEPQV</sequence>
<keyword evidence="2" id="KW-1185">Reference proteome</keyword>
<name>A0A1R3L7F6_ASPOF</name>
<accession>A0A1R3L7F6</accession>
<dbReference type="AlphaFoldDB" id="A0A1R3L7F6"/>
<organism evidence="1 2">
    <name type="scientific">Asparagus officinalis</name>
    <name type="common">Garden asparagus</name>
    <dbReference type="NCBI Taxonomy" id="4686"/>
    <lineage>
        <taxon>Eukaryota</taxon>
        <taxon>Viridiplantae</taxon>
        <taxon>Streptophyta</taxon>
        <taxon>Embryophyta</taxon>
        <taxon>Tracheophyta</taxon>
        <taxon>Spermatophyta</taxon>
        <taxon>Magnoliopsida</taxon>
        <taxon>Liliopsida</taxon>
        <taxon>Asparagales</taxon>
        <taxon>Asparagaceae</taxon>
        <taxon>Asparagoideae</taxon>
        <taxon>Asparagus</taxon>
    </lineage>
</organism>
<reference evidence="2" key="1">
    <citation type="journal article" date="2017" name="Nat. Commun.">
        <title>The asparagus genome sheds light on the origin and evolution of a young Y chromosome.</title>
        <authorList>
            <person name="Harkess A."/>
            <person name="Zhou J."/>
            <person name="Xu C."/>
            <person name="Bowers J.E."/>
            <person name="Van der Hulst R."/>
            <person name="Ayyampalayam S."/>
            <person name="Mercati F."/>
            <person name="Riccardi P."/>
            <person name="McKain M.R."/>
            <person name="Kakrana A."/>
            <person name="Tang H."/>
            <person name="Ray J."/>
            <person name="Groenendijk J."/>
            <person name="Arikit S."/>
            <person name="Mathioni S.M."/>
            <person name="Nakano M."/>
            <person name="Shan H."/>
            <person name="Telgmann-Rauber A."/>
            <person name="Kanno A."/>
            <person name="Yue Z."/>
            <person name="Chen H."/>
            <person name="Li W."/>
            <person name="Chen Y."/>
            <person name="Xu X."/>
            <person name="Zhang Y."/>
            <person name="Luo S."/>
            <person name="Chen H."/>
            <person name="Gao J."/>
            <person name="Mao Z."/>
            <person name="Pires J.C."/>
            <person name="Luo M."/>
            <person name="Kudrna D."/>
            <person name="Wing R.A."/>
            <person name="Meyers B.C."/>
            <person name="Yi K."/>
            <person name="Kong H."/>
            <person name="Lavrijsen P."/>
            <person name="Sunseri F."/>
            <person name="Falavigna A."/>
            <person name="Ye Y."/>
            <person name="Leebens-Mack J.H."/>
            <person name="Chen G."/>
        </authorList>
    </citation>
    <scope>NUCLEOTIDE SEQUENCE [LARGE SCALE GENOMIC DNA]</scope>
    <source>
        <strain evidence="2">cv. DH0086</strain>
    </source>
</reference>
<dbReference type="Proteomes" id="UP000243459">
    <property type="component" value="Unassembled WGS sequence"/>
</dbReference>
<protein>
    <submittedName>
        <fullName evidence="1">Uncharacterized protein</fullName>
    </submittedName>
</protein>
<proteinExistence type="predicted"/>
<evidence type="ECO:0000313" key="2">
    <source>
        <dbReference type="Proteomes" id="UP000243459"/>
    </source>
</evidence>
<gene>
    <name evidence="1" type="ORF">A4U43_UnF2030</name>
</gene>
<dbReference type="EMBL" id="KV863403">
    <property type="protein sequence ID" value="ONK55530.1"/>
    <property type="molecule type" value="Genomic_DNA"/>
</dbReference>
<evidence type="ECO:0000313" key="1">
    <source>
        <dbReference type="EMBL" id="ONK55530.1"/>
    </source>
</evidence>